<dbReference type="SMART" id="SM00369">
    <property type="entry name" value="LRR_TYP"/>
    <property type="match status" value="3"/>
</dbReference>
<evidence type="ECO:0000256" key="6">
    <source>
        <dbReference type="ARBA" id="ARBA00023212"/>
    </source>
</evidence>
<dbReference type="InterPro" id="IPR003591">
    <property type="entry name" value="Leu-rich_rpt_typical-subtyp"/>
</dbReference>
<dbReference type="STRING" id="61819.ENSACIP00000028733"/>
<dbReference type="FunFam" id="3.80.10.10:FF:000165">
    <property type="entry name" value="Centrosomal protein of 97 kDa"/>
    <property type="match status" value="1"/>
</dbReference>
<dbReference type="SUPFAM" id="SSF52058">
    <property type="entry name" value="L domain-like"/>
    <property type="match status" value="1"/>
</dbReference>
<evidence type="ECO:0000256" key="1">
    <source>
        <dbReference type="ARBA" id="ARBA00004300"/>
    </source>
</evidence>
<proteinExistence type="predicted"/>
<evidence type="ECO:0000256" key="5">
    <source>
        <dbReference type="ARBA" id="ARBA00022794"/>
    </source>
</evidence>
<evidence type="ECO:0000256" key="7">
    <source>
        <dbReference type="ARBA" id="ARBA00058656"/>
    </source>
</evidence>
<keyword evidence="11" id="KW-1185">Reference proteome</keyword>
<evidence type="ECO:0000256" key="2">
    <source>
        <dbReference type="ARBA" id="ARBA00022490"/>
    </source>
</evidence>
<evidence type="ECO:0000313" key="11">
    <source>
        <dbReference type="Proteomes" id="UP000261340"/>
    </source>
</evidence>
<evidence type="ECO:0000313" key="10">
    <source>
        <dbReference type="Ensembl" id="ENSACIP00000028733.1"/>
    </source>
</evidence>
<keyword evidence="3" id="KW-0433">Leucine-rich repeat</keyword>
<dbReference type="InterPro" id="IPR050576">
    <property type="entry name" value="Cilia_flagella_integrity"/>
</dbReference>
<organism evidence="10 11">
    <name type="scientific">Amphilophus citrinellus</name>
    <name type="common">Midas cichlid</name>
    <name type="synonym">Cichlasoma citrinellum</name>
    <dbReference type="NCBI Taxonomy" id="61819"/>
    <lineage>
        <taxon>Eukaryota</taxon>
        <taxon>Metazoa</taxon>
        <taxon>Chordata</taxon>
        <taxon>Craniata</taxon>
        <taxon>Vertebrata</taxon>
        <taxon>Euteleostomi</taxon>
        <taxon>Actinopterygii</taxon>
        <taxon>Neopterygii</taxon>
        <taxon>Teleostei</taxon>
        <taxon>Neoteleostei</taxon>
        <taxon>Acanthomorphata</taxon>
        <taxon>Ovalentaria</taxon>
        <taxon>Cichlomorphae</taxon>
        <taxon>Cichliformes</taxon>
        <taxon>Cichlidae</taxon>
        <taxon>New World cichlids</taxon>
        <taxon>Cichlasomatinae</taxon>
        <taxon>Heroini</taxon>
        <taxon>Amphilophus</taxon>
    </lineage>
</organism>
<dbReference type="GO" id="GO:0005813">
    <property type="term" value="C:centrosome"/>
    <property type="evidence" value="ECO:0007669"/>
    <property type="project" value="UniProtKB-SubCell"/>
</dbReference>
<evidence type="ECO:0000256" key="8">
    <source>
        <dbReference type="ARBA" id="ARBA00068862"/>
    </source>
</evidence>
<keyword evidence="5" id="KW-0970">Cilium biogenesis/degradation</keyword>
<dbReference type="GeneTree" id="ENSGT00910000144283"/>
<keyword evidence="2" id="KW-0963">Cytoplasm</keyword>
<reference evidence="10" key="2">
    <citation type="submission" date="2025-09" db="UniProtKB">
        <authorList>
            <consortium name="Ensembl"/>
        </authorList>
    </citation>
    <scope>IDENTIFICATION</scope>
</reference>
<evidence type="ECO:0000256" key="3">
    <source>
        <dbReference type="ARBA" id="ARBA00022614"/>
    </source>
</evidence>
<dbReference type="PANTHER" id="PTHR45973">
    <property type="entry name" value="PROTEIN PHOSPHATASE 1 REGULATORY SUBUNIT SDS22-RELATED"/>
    <property type="match status" value="1"/>
</dbReference>
<dbReference type="GO" id="GO:1902018">
    <property type="term" value="P:negative regulation of cilium assembly"/>
    <property type="evidence" value="ECO:0007669"/>
    <property type="project" value="TreeGrafter"/>
</dbReference>
<accession>A0A3Q0T1M6</accession>
<dbReference type="InterPro" id="IPR032675">
    <property type="entry name" value="LRR_dom_sf"/>
</dbReference>
<evidence type="ECO:0000256" key="4">
    <source>
        <dbReference type="ARBA" id="ARBA00022737"/>
    </source>
</evidence>
<dbReference type="PROSITE" id="PS51450">
    <property type="entry name" value="LRR"/>
    <property type="match status" value="3"/>
</dbReference>
<sequence>DLSARGMQKLDPNFTCSEDTHTLILDRNNIMKLDHLERSPGLQQLSVASNRLVRMMGVSRLTELRVLNLPNNSIGYIEGLRDLPHLKWLNLSGNNIKHLDLSDNNISTLGDLTKLLALKTLLLHGNSITTLRTVPAHLPAQLSILSLAENEIRDLNEVSHLAPLHELEQLSIMSNPCVMATPSLPSFDYRPYVMSWCLSLKVLDGYVVTQKELKAEWLYS</sequence>
<protein>
    <recommendedName>
        <fullName evidence="8">Centrosomal protein of 97 kDa</fullName>
    </recommendedName>
    <alternativeName>
        <fullName evidence="9">Leucine-rich repeat and IQ domain-containing protein 2</fullName>
    </alternativeName>
</protein>
<comment type="subcellular location">
    <subcellularLocation>
        <location evidence="1">Cytoplasm</location>
        <location evidence="1">Cytoskeleton</location>
        <location evidence="1">Microtubule organizing center</location>
        <location evidence="1">Centrosome</location>
    </subcellularLocation>
</comment>
<dbReference type="Proteomes" id="UP000261340">
    <property type="component" value="Unplaced"/>
</dbReference>
<reference evidence="10" key="1">
    <citation type="submission" date="2025-08" db="UniProtKB">
        <authorList>
            <consortium name="Ensembl"/>
        </authorList>
    </citation>
    <scope>IDENTIFICATION</scope>
</reference>
<dbReference type="InterPro" id="IPR001611">
    <property type="entry name" value="Leu-rich_rpt"/>
</dbReference>
<dbReference type="GO" id="GO:0030030">
    <property type="term" value="P:cell projection organization"/>
    <property type="evidence" value="ECO:0007669"/>
    <property type="project" value="UniProtKB-KW"/>
</dbReference>
<keyword evidence="4" id="KW-0677">Repeat</keyword>
<dbReference type="PANTHER" id="PTHR45973:SF2">
    <property type="entry name" value="CENTROSOMAL PROTEIN OF 97 KDA"/>
    <property type="match status" value="1"/>
</dbReference>
<dbReference type="AlphaFoldDB" id="A0A3Q0T1M6"/>
<comment type="function">
    <text evidence="7">Acts as a key negative regulator of ciliogenesis in collaboration with CCP110 by capping the mother centriole thereby preventing cilia formation. Required for recruitment of CCP110 to the centrosome.</text>
</comment>
<evidence type="ECO:0000256" key="9">
    <source>
        <dbReference type="ARBA" id="ARBA00076677"/>
    </source>
</evidence>
<dbReference type="Ensembl" id="ENSACIT00000029495.1">
    <property type="protein sequence ID" value="ENSACIP00000028733.1"/>
    <property type="gene ID" value="ENSACIG00000022238.1"/>
</dbReference>
<name>A0A3Q0T1M6_AMPCI</name>
<dbReference type="OMA" id="NIKIMEP"/>
<dbReference type="Pfam" id="PF14580">
    <property type="entry name" value="LRR_9"/>
    <property type="match status" value="1"/>
</dbReference>
<keyword evidence="6" id="KW-0206">Cytoskeleton</keyword>
<dbReference type="Gene3D" id="3.80.10.10">
    <property type="entry name" value="Ribonuclease Inhibitor"/>
    <property type="match status" value="2"/>
</dbReference>